<feature type="compositionally biased region" description="Basic and acidic residues" evidence="1">
    <location>
        <begin position="61"/>
        <end position="76"/>
    </location>
</feature>
<accession>A0ABU7B8U7</accession>
<evidence type="ECO:0000313" key="2">
    <source>
        <dbReference type="EMBL" id="MED6246060.1"/>
    </source>
</evidence>
<protein>
    <submittedName>
        <fullName evidence="2">Uncharacterized protein</fullName>
    </submittedName>
</protein>
<dbReference type="EMBL" id="JAHUTI010041957">
    <property type="protein sequence ID" value="MED6246060.1"/>
    <property type="molecule type" value="Genomic_DNA"/>
</dbReference>
<keyword evidence="3" id="KW-1185">Reference proteome</keyword>
<feature type="compositionally biased region" description="Pro residues" evidence="1">
    <location>
        <begin position="23"/>
        <end position="49"/>
    </location>
</feature>
<proteinExistence type="predicted"/>
<sequence length="99" mass="10580">MRSPTLLQVIHSSPADCSLLSLPSPPPPPPPPPSLPPPLPSPPPPPLLPPMSGLYSSVGFGKDKKGTEKKSTEEKSCFPPLFLNETHLCMTISYFPVIV</sequence>
<reference evidence="2 3" key="1">
    <citation type="submission" date="2021-07" db="EMBL/GenBank/DDBJ databases">
        <authorList>
            <person name="Palmer J.M."/>
        </authorList>
    </citation>
    <scope>NUCLEOTIDE SEQUENCE [LARGE SCALE GENOMIC DNA]</scope>
    <source>
        <strain evidence="2 3">AT_MEX2019</strain>
        <tissue evidence="2">Muscle</tissue>
    </source>
</reference>
<feature type="region of interest" description="Disordered" evidence="1">
    <location>
        <begin position="18"/>
        <end position="77"/>
    </location>
</feature>
<evidence type="ECO:0000313" key="3">
    <source>
        <dbReference type="Proteomes" id="UP001345963"/>
    </source>
</evidence>
<organism evidence="2 3">
    <name type="scientific">Ataeniobius toweri</name>
    <dbReference type="NCBI Taxonomy" id="208326"/>
    <lineage>
        <taxon>Eukaryota</taxon>
        <taxon>Metazoa</taxon>
        <taxon>Chordata</taxon>
        <taxon>Craniata</taxon>
        <taxon>Vertebrata</taxon>
        <taxon>Euteleostomi</taxon>
        <taxon>Actinopterygii</taxon>
        <taxon>Neopterygii</taxon>
        <taxon>Teleostei</taxon>
        <taxon>Neoteleostei</taxon>
        <taxon>Acanthomorphata</taxon>
        <taxon>Ovalentaria</taxon>
        <taxon>Atherinomorphae</taxon>
        <taxon>Cyprinodontiformes</taxon>
        <taxon>Goodeidae</taxon>
        <taxon>Ataeniobius</taxon>
    </lineage>
</organism>
<name>A0ABU7B8U7_9TELE</name>
<evidence type="ECO:0000256" key="1">
    <source>
        <dbReference type="SAM" id="MobiDB-lite"/>
    </source>
</evidence>
<dbReference type="Proteomes" id="UP001345963">
    <property type="component" value="Unassembled WGS sequence"/>
</dbReference>
<gene>
    <name evidence="2" type="ORF">ATANTOWER_012275</name>
</gene>
<comment type="caution">
    <text evidence="2">The sequence shown here is derived from an EMBL/GenBank/DDBJ whole genome shotgun (WGS) entry which is preliminary data.</text>
</comment>